<feature type="domain" description="ABC transporter" evidence="10">
    <location>
        <begin position="5"/>
        <end position="240"/>
    </location>
</feature>
<dbReference type="Proteomes" id="UP000028702">
    <property type="component" value="Unassembled WGS sequence"/>
</dbReference>
<feature type="transmembrane region" description="Helical" evidence="9">
    <location>
        <begin position="714"/>
        <end position="739"/>
    </location>
</feature>
<feature type="transmembrane region" description="Helical" evidence="9">
    <location>
        <begin position="559"/>
        <end position="579"/>
    </location>
</feature>
<dbReference type="eggNOG" id="COG0842">
    <property type="taxonomic scope" value="Bacteria"/>
</dbReference>
<dbReference type="InterPro" id="IPR003593">
    <property type="entry name" value="AAA+_ATPase"/>
</dbReference>
<evidence type="ECO:0000256" key="3">
    <source>
        <dbReference type="ARBA" id="ARBA00022692"/>
    </source>
</evidence>
<evidence type="ECO:0000259" key="11">
    <source>
        <dbReference type="PROSITE" id="PS51012"/>
    </source>
</evidence>
<dbReference type="PROSITE" id="PS50893">
    <property type="entry name" value="ABC_TRANSPORTER_2"/>
    <property type="match status" value="2"/>
</dbReference>
<evidence type="ECO:0000256" key="1">
    <source>
        <dbReference type="ARBA" id="ARBA00004141"/>
    </source>
</evidence>
<feature type="transmembrane region" description="Helical" evidence="9">
    <location>
        <begin position="766"/>
        <end position="789"/>
    </location>
</feature>
<keyword evidence="4" id="KW-0547">Nucleotide-binding</keyword>
<dbReference type="STRING" id="1333998.M2A_1926"/>
<evidence type="ECO:0000256" key="9">
    <source>
        <dbReference type="SAM" id="Phobius"/>
    </source>
</evidence>
<dbReference type="SMART" id="SM00382">
    <property type="entry name" value="AAA"/>
    <property type="match status" value="2"/>
</dbReference>
<dbReference type="InterPro" id="IPR017871">
    <property type="entry name" value="ABC_transporter-like_CS"/>
</dbReference>
<organism evidence="12 13">
    <name type="scientific">Tepidicaulis marinus</name>
    <dbReference type="NCBI Taxonomy" id="1333998"/>
    <lineage>
        <taxon>Bacteria</taxon>
        <taxon>Pseudomonadati</taxon>
        <taxon>Pseudomonadota</taxon>
        <taxon>Alphaproteobacteria</taxon>
        <taxon>Hyphomicrobiales</taxon>
        <taxon>Parvibaculaceae</taxon>
        <taxon>Tepidicaulis</taxon>
    </lineage>
</organism>
<evidence type="ECO:0000256" key="2">
    <source>
        <dbReference type="ARBA" id="ARBA00005417"/>
    </source>
</evidence>
<dbReference type="GO" id="GO:0005524">
    <property type="term" value="F:ATP binding"/>
    <property type="evidence" value="ECO:0007669"/>
    <property type="project" value="UniProtKB-KW"/>
</dbReference>
<dbReference type="CDD" id="cd03230">
    <property type="entry name" value="ABC_DR_subfamily_A"/>
    <property type="match status" value="1"/>
</dbReference>
<feature type="domain" description="ABC transporter" evidence="10">
    <location>
        <begin position="269"/>
        <end position="499"/>
    </location>
</feature>
<dbReference type="InterPro" id="IPR013525">
    <property type="entry name" value="ABC2_TM"/>
</dbReference>
<evidence type="ECO:0000256" key="4">
    <source>
        <dbReference type="ARBA" id="ARBA00022741"/>
    </source>
</evidence>
<keyword evidence="3 9" id="KW-0812">Transmembrane</keyword>
<dbReference type="PANTHER" id="PTHR43038:SF4">
    <property type="entry name" value="RIBOSOME-ASSOCIATED ATPASE"/>
    <property type="match status" value="1"/>
</dbReference>
<keyword evidence="13" id="KW-1185">Reference proteome</keyword>
<dbReference type="Pfam" id="PF00005">
    <property type="entry name" value="ABC_tran"/>
    <property type="match status" value="2"/>
</dbReference>
<proteinExistence type="inferred from homology"/>
<dbReference type="PROSITE" id="PS51012">
    <property type="entry name" value="ABC_TM2"/>
    <property type="match status" value="1"/>
</dbReference>
<dbReference type="InterPro" id="IPR003439">
    <property type="entry name" value="ABC_transporter-like_ATP-bd"/>
</dbReference>
<keyword evidence="5" id="KW-0067">ATP-binding</keyword>
<keyword evidence="7 9" id="KW-0472">Membrane</keyword>
<feature type="region of interest" description="Disordered" evidence="8">
    <location>
        <begin position="511"/>
        <end position="535"/>
    </location>
</feature>
<evidence type="ECO:0000256" key="6">
    <source>
        <dbReference type="ARBA" id="ARBA00022989"/>
    </source>
</evidence>
<dbReference type="PROSITE" id="PS00211">
    <property type="entry name" value="ABC_TRANSPORTER_1"/>
    <property type="match status" value="1"/>
</dbReference>
<gene>
    <name evidence="12" type="ORF">M2A_1926</name>
</gene>
<evidence type="ECO:0000259" key="10">
    <source>
        <dbReference type="PROSITE" id="PS50893"/>
    </source>
</evidence>
<feature type="transmembrane region" description="Helical" evidence="9">
    <location>
        <begin position="884"/>
        <end position="906"/>
    </location>
</feature>
<dbReference type="RefSeq" id="WP_045446434.1">
    <property type="nucleotide sequence ID" value="NZ_BBIO01000009.1"/>
</dbReference>
<dbReference type="SUPFAM" id="SSF52540">
    <property type="entry name" value="P-loop containing nucleoside triphosphate hydrolases"/>
    <property type="match status" value="2"/>
</dbReference>
<name>A0A081BBK9_9HYPH</name>
<evidence type="ECO:0000256" key="8">
    <source>
        <dbReference type="SAM" id="MobiDB-lite"/>
    </source>
</evidence>
<dbReference type="GO" id="GO:0016887">
    <property type="term" value="F:ATP hydrolysis activity"/>
    <property type="evidence" value="ECO:0007669"/>
    <property type="project" value="InterPro"/>
</dbReference>
<reference evidence="12 13" key="1">
    <citation type="submission" date="2014-07" db="EMBL/GenBank/DDBJ databases">
        <title>Tepidicaulis marinum gen. nov., sp. nov., a novel marine bacterium denitrifying nitrate to nitrous oxide strictly under microaerobic conditions.</title>
        <authorList>
            <person name="Takeuchi M."/>
            <person name="Yamagishi T."/>
            <person name="Kamagata Y."/>
            <person name="Oshima K."/>
            <person name="Hattori M."/>
            <person name="Katayama T."/>
            <person name="Hanada S."/>
            <person name="Tamaki H."/>
            <person name="Marumo K."/>
            <person name="Maeda H."/>
            <person name="Nedachi M."/>
            <person name="Iwasaki W."/>
            <person name="Suwa Y."/>
            <person name="Sakata S."/>
        </authorList>
    </citation>
    <scope>NUCLEOTIDE SEQUENCE [LARGE SCALE GENOMIC DNA]</scope>
    <source>
        <strain evidence="12 13">MA2</strain>
    </source>
</reference>
<dbReference type="PANTHER" id="PTHR43038">
    <property type="entry name" value="ATP-BINDING CASSETTE, SUB-FAMILY H, MEMBER 1"/>
    <property type="match status" value="1"/>
</dbReference>
<protein>
    <submittedName>
        <fullName evidence="12">ABC-2:ABC transporter related</fullName>
    </submittedName>
</protein>
<dbReference type="InterPro" id="IPR047651">
    <property type="entry name" value="ABC2_perm_RbbA"/>
</dbReference>
<dbReference type="Gene3D" id="3.40.1710.10">
    <property type="entry name" value="abc type-2 transporter like domain"/>
    <property type="match status" value="1"/>
</dbReference>
<dbReference type="Gene3D" id="3.40.50.300">
    <property type="entry name" value="P-loop containing nucleotide triphosphate hydrolases"/>
    <property type="match status" value="2"/>
</dbReference>
<dbReference type="InterPro" id="IPR027417">
    <property type="entry name" value="P-loop_NTPase"/>
</dbReference>
<dbReference type="AlphaFoldDB" id="A0A081BBK9"/>
<accession>A0A081BBK9</accession>
<dbReference type="GO" id="GO:0016020">
    <property type="term" value="C:membrane"/>
    <property type="evidence" value="ECO:0007669"/>
    <property type="project" value="UniProtKB-SubCell"/>
</dbReference>
<dbReference type="InterPro" id="IPR047817">
    <property type="entry name" value="ABC2_TM_bact-type"/>
</dbReference>
<keyword evidence="6 9" id="KW-1133">Transmembrane helix</keyword>
<feature type="domain" description="ABC transmembrane type-2" evidence="11">
    <location>
        <begin position="683"/>
        <end position="909"/>
    </location>
</feature>
<evidence type="ECO:0000313" key="12">
    <source>
        <dbReference type="EMBL" id="GAK45427.1"/>
    </source>
</evidence>
<dbReference type="EMBL" id="BBIO01000009">
    <property type="protein sequence ID" value="GAK45427.1"/>
    <property type="molecule type" value="Genomic_DNA"/>
</dbReference>
<comment type="similarity">
    <text evidence="2">Belongs to the ABC transporter superfamily.</text>
</comment>
<dbReference type="NCBIfam" id="NF033858">
    <property type="entry name" value="ABC2_perm_RbbA"/>
    <property type="match status" value="1"/>
</dbReference>
<feature type="transmembrane region" description="Helical" evidence="9">
    <location>
        <begin position="795"/>
        <end position="817"/>
    </location>
</feature>
<comment type="caution">
    <text evidence="12">The sequence shown here is derived from an EMBL/GenBank/DDBJ whole genome shotgun (WGS) entry which is preliminary data.</text>
</comment>
<comment type="subcellular location">
    <subcellularLocation>
        <location evidence="1">Membrane</location>
        <topology evidence="1">Multi-pass membrane protein</topology>
    </subcellularLocation>
</comment>
<sequence length="911" mass="100443">MSSVVRLSGVHHAYNGTAALDGITLEFPAGCMIGVIGPDGVGKSTLLGLVAGATKLQSGTVQVLGGDMARARHRRKVMPRIAYMPQGLGKNLYASLSVFENLDFFGRLFGLPRAERARRIEDLLKATGLDPFPDRPAGKLSGGMKQKLGLCCALIHDPDLLILDEPTTGVDPLSRLQFWDLIARIRRQRPEMSVLVATAYMEEAEDFDRLFAMNDGKVLAEGTPDEIKRQTGAEDLEQAFVALLPEAVRRGHEALNVPPRPEGEGEIAIEARGLTRRFGDFTAVDHADFRIERGEIFGFVGPNGCGKTTTMKMLTGLLPPSEGSARLFGEAVNGRNLENRKRVGFMSQSFSLYTELTVRQNLDLHARLFHLPRERMEARIAELIHRFDLEHYAEELAEKLPLGVRQRLSLAVAVVHAPEILILDEPTSGVDPVARNGFWEILVDLSRNEGVTIFISTHFMNEAERCDRLSFMDAGRVLAVETPAALMKRQGATSLEEAFIGYLKEVRPSLSEGDGQLQHGASAGEKRQAAGRESAFTRSRRRFTAYAYREAMELWRDPIRLAVAFLGTAILMVVLAYGISTDVEDLRYAVLDNDRTPESRTYLEGYSGSRYFLEQAPLASHAELDARLKSNDIALAVEIPPGFGKDLRRGHQTEVSVWVDGAMPFRGETIGGYVQGLHLAYLADMSWRIYGQELRFGAADIEMRYRYNQDFRSVYAMVPAMVPFLLLFIPAILMALSVVREKELGTITNFYVTPVTRMEFLAGKQVVYIAISMINFVILFLMAVFIFAIPMKGSFTGLALSALVYVTATTGIGFLVSSFTRTQIAALVAVGVLTMTPTLHFSGMLQPVATLEGAGRVIGDLWPASYFVKVSVGAFTKALGFGQLLPHTALLSLFVPVLTALSLFFLKKQGR</sequence>
<dbReference type="Pfam" id="PF12698">
    <property type="entry name" value="ABC2_membrane_3"/>
    <property type="match status" value="1"/>
</dbReference>
<evidence type="ECO:0000256" key="7">
    <source>
        <dbReference type="ARBA" id="ARBA00023136"/>
    </source>
</evidence>
<dbReference type="GO" id="GO:0140359">
    <property type="term" value="F:ABC-type transporter activity"/>
    <property type="evidence" value="ECO:0007669"/>
    <property type="project" value="InterPro"/>
</dbReference>
<dbReference type="eggNOG" id="COG1129">
    <property type="taxonomic scope" value="Bacteria"/>
</dbReference>
<evidence type="ECO:0000256" key="5">
    <source>
        <dbReference type="ARBA" id="ARBA00022840"/>
    </source>
</evidence>
<evidence type="ECO:0000313" key="13">
    <source>
        <dbReference type="Proteomes" id="UP000028702"/>
    </source>
</evidence>